<reference evidence="4" key="1">
    <citation type="submission" date="2017-02" db="UniProtKB">
        <authorList>
            <consortium name="WormBaseParasite"/>
        </authorList>
    </citation>
    <scope>IDENTIFICATION</scope>
</reference>
<name>A0A0N4UCS2_DRAME</name>
<protein>
    <submittedName>
        <fullName evidence="1 4">Uncharacterized protein</fullName>
    </submittedName>
</protein>
<proteinExistence type="predicted"/>
<gene>
    <name evidence="1" type="ORF">DME_LOCUS8879</name>
</gene>
<evidence type="ECO:0000313" key="4">
    <source>
        <dbReference type="WBParaSite" id="DME_0000508001-mRNA-1"/>
    </source>
</evidence>
<evidence type="ECO:0000313" key="1">
    <source>
        <dbReference type="EMBL" id="VDN58906.1"/>
    </source>
</evidence>
<dbReference type="AlphaFoldDB" id="A0A0N4UCS2"/>
<accession>A0A0N4UCS2</accession>
<dbReference type="WBParaSite" id="DME_0000508001-mRNA-1">
    <property type="protein sequence ID" value="DME_0000508001-mRNA-1"/>
    <property type="gene ID" value="DME_0000508001"/>
</dbReference>
<dbReference type="Proteomes" id="UP000274756">
    <property type="component" value="Unassembled WGS sequence"/>
</dbReference>
<dbReference type="EMBL" id="UYYG01001173">
    <property type="protein sequence ID" value="VDN58906.1"/>
    <property type="molecule type" value="Genomic_DNA"/>
</dbReference>
<keyword evidence="3" id="KW-1185">Reference proteome</keyword>
<evidence type="ECO:0000313" key="2">
    <source>
        <dbReference type="Proteomes" id="UP000038040"/>
    </source>
</evidence>
<dbReference type="Proteomes" id="UP000038040">
    <property type="component" value="Unplaced"/>
</dbReference>
<evidence type="ECO:0000313" key="3">
    <source>
        <dbReference type="Proteomes" id="UP000274756"/>
    </source>
</evidence>
<organism evidence="2 4">
    <name type="scientific">Dracunculus medinensis</name>
    <name type="common">Guinea worm</name>
    <dbReference type="NCBI Taxonomy" id="318479"/>
    <lineage>
        <taxon>Eukaryota</taxon>
        <taxon>Metazoa</taxon>
        <taxon>Ecdysozoa</taxon>
        <taxon>Nematoda</taxon>
        <taxon>Chromadorea</taxon>
        <taxon>Rhabditida</taxon>
        <taxon>Spirurina</taxon>
        <taxon>Dracunculoidea</taxon>
        <taxon>Dracunculidae</taxon>
        <taxon>Dracunculus</taxon>
    </lineage>
</organism>
<sequence length="127" mass="14621">MLYSQSHVPTLHEIRGYSDVELKEIFRLAEISNQRPPEPRFNDEIVNGRRESIPNERNNARLILQNYRETMQQSAYDVGVKFGQLAYTSAKAILSGAEEFNRILKAGAAKISSDLFLANYKPFNKKW</sequence>
<reference evidence="1 3" key="2">
    <citation type="submission" date="2018-11" db="EMBL/GenBank/DDBJ databases">
        <authorList>
            <consortium name="Pathogen Informatics"/>
        </authorList>
    </citation>
    <scope>NUCLEOTIDE SEQUENCE [LARGE SCALE GENOMIC DNA]</scope>
</reference>